<evidence type="ECO:0000313" key="1">
    <source>
        <dbReference type="EMBL" id="MCG7944975.1"/>
    </source>
</evidence>
<protein>
    <submittedName>
        <fullName evidence="1">Translational repressor RegA</fullName>
    </submittedName>
</protein>
<gene>
    <name evidence="1" type="primary">regA</name>
    <name evidence="1" type="ORF">JAZ07_01360</name>
</gene>
<dbReference type="AlphaFoldDB" id="A0A9E4N258"/>
<dbReference type="Proteomes" id="UP000886667">
    <property type="component" value="Unassembled WGS sequence"/>
</dbReference>
<comment type="caution">
    <text evidence="1">The sequence shown here is derived from an EMBL/GenBank/DDBJ whole genome shotgun (WGS) entry which is preliminary data.</text>
</comment>
<dbReference type="Pfam" id="PF01818">
    <property type="entry name" value="Translat_reg"/>
    <property type="match status" value="1"/>
</dbReference>
<dbReference type="GO" id="GO:0003723">
    <property type="term" value="F:RNA binding"/>
    <property type="evidence" value="ECO:0007669"/>
    <property type="project" value="InterPro"/>
</dbReference>
<proteinExistence type="predicted"/>
<evidence type="ECO:0000313" key="2">
    <source>
        <dbReference type="Proteomes" id="UP000886667"/>
    </source>
</evidence>
<dbReference type="InterPro" id="IPR036516">
    <property type="entry name" value="Transl_repress_RegA_sf"/>
</dbReference>
<name>A0A9E4N258_9GAMM</name>
<organism evidence="1 2">
    <name type="scientific">Candidatus Thiodiazotropha taylori</name>
    <dbReference type="NCBI Taxonomy" id="2792791"/>
    <lineage>
        <taxon>Bacteria</taxon>
        <taxon>Pseudomonadati</taxon>
        <taxon>Pseudomonadota</taxon>
        <taxon>Gammaproteobacteria</taxon>
        <taxon>Chromatiales</taxon>
        <taxon>Sedimenticolaceae</taxon>
        <taxon>Candidatus Thiodiazotropha</taxon>
    </lineage>
</organism>
<reference evidence="1" key="1">
    <citation type="journal article" date="2021" name="Proc. Natl. Acad. Sci. U.S.A.">
        <title>Global biogeography of chemosynthetic symbionts reveals both localized and globally distributed symbiont groups. .</title>
        <authorList>
            <person name="Osvatic J.T."/>
            <person name="Wilkins L.G.E."/>
            <person name="Leibrecht L."/>
            <person name="Leray M."/>
            <person name="Zauner S."/>
            <person name="Polzin J."/>
            <person name="Camacho Y."/>
            <person name="Gros O."/>
            <person name="van Gils J.A."/>
            <person name="Eisen J.A."/>
            <person name="Petersen J.M."/>
            <person name="Yuen B."/>
        </authorList>
    </citation>
    <scope>NUCLEOTIDE SEQUENCE</scope>
    <source>
        <strain evidence="1">MAGclacostrist064TRANS</strain>
    </source>
</reference>
<dbReference type="SUPFAM" id="SSF55064">
    <property type="entry name" value="Translational regulator protein regA"/>
    <property type="match status" value="1"/>
</dbReference>
<accession>A0A9E4N258</accession>
<dbReference type="EMBL" id="JAEPCM010000016">
    <property type="protein sequence ID" value="MCG7944975.1"/>
    <property type="molecule type" value="Genomic_DNA"/>
</dbReference>
<dbReference type="InterPro" id="IPR002702">
    <property type="entry name" value="Transl_repress_RegA"/>
</dbReference>
<sequence>MDHGIEINLNNESDFLKIVETLSRIGIMSSGNTVTQTCHILHKRGKYYILHFKELLKMDGVSKSEITPKDISRRNGIVKLLIEWNLCTSNVDMSPNSLSNIKIVSYKNKQNYVFKQNYTVGKVKRKKSAL</sequence>
<dbReference type="Gene3D" id="3.30.70.650">
    <property type="entry name" value="Translation repressor RegA"/>
    <property type="match status" value="1"/>
</dbReference>